<gene>
    <name evidence="1" type="ORF">PMAYCL1PPCAC_27504</name>
</gene>
<evidence type="ECO:0000313" key="1">
    <source>
        <dbReference type="EMBL" id="GMR57309.1"/>
    </source>
</evidence>
<evidence type="ECO:0000313" key="2">
    <source>
        <dbReference type="Proteomes" id="UP001328107"/>
    </source>
</evidence>
<feature type="non-terminal residue" evidence="1">
    <location>
        <position position="1"/>
    </location>
</feature>
<proteinExistence type="predicted"/>
<name>A0AAN5D826_9BILA</name>
<comment type="caution">
    <text evidence="1">The sequence shown here is derived from an EMBL/GenBank/DDBJ whole genome shotgun (WGS) entry which is preliminary data.</text>
</comment>
<reference evidence="2" key="1">
    <citation type="submission" date="2022-10" db="EMBL/GenBank/DDBJ databases">
        <title>Genome assembly of Pristionchus species.</title>
        <authorList>
            <person name="Yoshida K."/>
            <person name="Sommer R.J."/>
        </authorList>
    </citation>
    <scope>NUCLEOTIDE SEQUENCE [LARGE SCALE GENOMIC DNA]</scope>
    <source>
        <strain evidence="2">RS5460</strain>
    </source>
</reference>
<dbReference type="AlphaFoldDB" id="A0AAN5D826"/>
<keyword evidence="2" id="KW-1185">Reference proteome</keyword>
<protein>
    <submittedName>
        <fullName evidence="1">Uncharacterized protein</fullName>
    </submittedName>
</protein>
<sequence length="62" mass="7324">EEGCRQEEPNGALQLLGFASDRGAVNEEVIKSKVHYLLWRRQPYAVRERSHAFDRLRFYSPF</sequence>
<dbReference type="Proteomes" id="UP001328107">
    <property type="component" value="Unassembled WGS sequence"/>
</dbReference>
<organism evidence="1 2">
    <name type="scientific">Pristionchus mayeri</name>
    <dbReference type="NCBI Taxonomy" id="1317129"/>
    <lineage>
        <taxon>Eukaryota</taxon>
        <taxon>Metazoa</taxon>
        <taxon>Ecdysozoa</taxon>
        <taxon>Nematoda</taxon>
        <taxon>Chromadorea</taxon>
        <taxon>Rhabditida</taxon>
        <taxon>Rhabditina</taxon>
        <taxon>Diplogasteromorpha</taxon>
        <taxon>Diplogasteroidea</taxon>
        <taxon>Neodiplogasteridae</taxon>
        <taxon>Pristionchus</taxon>
    </lineage>
</organism>
<accession>A0AAN5D826</accession>
<dbReference type="EMBL" id="BTRK01000006">
    <property type="protein sequence ID" value="GMR57309.1"/>
    <property type="molecule type" value="Genomic_DNA"/>
</dbReference>